<dbReference type="InterPro" id="IPR043504">
    <property type="entry name" value="Peptidase_S1_PA_chymotrypsin"/>
</dbReference>
<dbReference type="InterPro" id="IPR009003">
    <property type="entry name" value="Peptidase_S1_PA"/>
</dbReference>
<dbReference type="AlphaFoldDB" id="A0A511J917"/>
<evidence type="ECO:0000313" key="2">
    <source>
        <dbReference type="Proteomes" id="UP000321720"/>
    </source>
</evidence>
<gene>
    <name evidence="1" type="ORF">CCO02nite_08870</name>
</gene>
<comment type="caution">
    <text evidence="1">The sequence shown here is derived from an EMBL/GenBank/DDBJ whole genome shotgun (WGS) entry which is preliminary data.</text>
</comment>
<sequence length="66" mass="6728">MRVGILASALALPVVLDNKGARGDSGGPWFYGTKALGLYSGFAPGDSDWFSGIGSLNLLGVVVITT</sequence>
<accession>A0A511J917</accession>
<dbReference type="Gene3D" id="2.40.10.10">
    <property type="entry name" value="Trypsin-like serine proteases"/>
    <property type="match status" value="1"/>
</dbReference>
<evidence type="ECO:0000313" key="1">
    <source>
        <dbReference type="EMBL" id="GEL94229.1"/>
    </source>
</evidence>
<dbReference type="SUPFAM" id="SSF50494">
    <property type="entry name" value="Trypsin-like serine proteases"/>
    <property type="match status" value="1"/>
</dbReference>
<keyword evidence="2" id="KW-1185">Reference proteome</keyword>
<proteinExistence type="predicted"/>
<dbReference type="EMBL" id="BJWG01000003">
    <property type="protein sequence ID" value="GEL94229.1"/>
    <property type="molecule type" value="Genomic_DNA"/>
</dbReference>
<organism evidence="1 2">
    <name type="scientific">Cellulomonas composti</name>
    <dbReference type="NCBI Taxonomy" id="266130"/>
    <lineage>
        <taxon>Bacteria</taxon>
        <taxon>Bacillati</taxon>
        <taxon>Actinomycetota</taxon>
        <taxon>Actinomycetes</taxon>
        <taxon>Micrococcales</taxon>
        <taxon>Cellulomonadaceae</taxon>
        <taxon>Cellulomonas</taxon>
    </lineage>
</organism>
<name>A0A511J917_9CELL</name>
<evidence type="ECO:0008006" key="3">
    <source>
        <dbReference type="Google" id="ProtNLM"/>
    </source>
</evidence>
<dbReference type="Proteomes" id="UP000321720">
    <property type="component" value="Unassembled WGS sequence"/>
</dbReference>
<protein>
    <recommendedName>
        <fullName evidence="3">Peptidase S1 domain-containing protein</fullName>
    </recommendedName>
</protein>
<reference evidence="1 2" key="1">
    <citation type="submission" date="2019-07" db="EMBL/GenBank/DDBJ databases">
        <title>Whole genome shotgun sequence of Cellulomonas composti NBRC 100758.</title>
        <authorList>
            <person name="Hosoyama A."/>
            <person name="Uohara A."/>
            <person name="Ohji S."/>
            <person name="Ichikawa N."/>
        </authorList>
    </citation>
    <scope>NUCLEOTIDE SEQUENCE [LARGE SCALE GENOMIC DNA]</scope>
    <source>
        <strain evidence="1 2">NBRC 100758</strain>
    </source>
</reference>